<dbReference type="InterPro" id="IPR036249">
    <property type="entry name" value="Thioredoxin-like_sf"/>
</dbReference>
<dbReference type="Proteomes" id="UP001597205">
    <property type="component" value="Unassembled WGS sequence"/>
</dbReference>
<evidence type="ECO:0000313" key="6">
    <source>
        <dbReference type="Proteomes" id="UP001597205"/>
    </source>
</evidence>
<dbReference type="SUPFAM" id="SSF52833">
    <property type="entry name" value="Thioredoxin-like"/>
    <property type="match status" value="1"/>
</dbReference>
<dbReference type="PROSITE" id="PS51352">
    <property type="entry name" value="THIOREDOXIN_2"/>
    <property type="match status" value="1"/>
</dbReference>
<evidence type="ECO:0000259" key="3">
    <source>
        <dbReference type="PROSITE" id="PS50206"/>
    </source>
</evidence>
<proteinExistence type="predicted"/>
<evidence type="ECO:0000256" key="1">
    <source>
        <dbReference type="ARBA" id="ARBA00023284"/>
    </source>
</evidence>
<evidence type="ECO:0000256" key="2">
    <source>
        <dbReference type="SAM" id="SignalP"/>
    </source>
</evidence>
<dbReference type="PANTHER" id="PTHR43031">
    <property type="entry name" value="FAD-DEPENDENT OXIDOREDUCTASE"/>
    <property type="match status" value="1"/>
</dbReference>
<feature type="domain" description="Rhodanese" evidence="3">
    <location>
        <begin position="33"/>
        <end position="123"/>
    </location>
</feature>
<dbReference type="SMART" id="SM00450">
    <property type="entry name" value="RHOD"/>
    <property type="match status" value="1"/>
</dbReference>
<feature type="chain" id="PRO_5045064239" evidence="2">
    <location>
        <begin position="20"/>
        <end position="233"/>
    </location>
</feature>
<dbReference type="PROSITE" id="PS00194">
    <property type="entry name" value="THIOREDOXIN_1"/>
    <property type="match status" value="1"/>
</dbReference>
<dbReference type="InterPro" id="IPR017937">
    <property type="entry name" value="Thioredoxin_CS"/>
</dbReference>
<accession>A0ABW3RN65</accession>
<organism evidence="5 6">
    <name type="scientific">Sphingobacterium daejeonense</name>
    <dbReference type="NCBI Taxonomy" id="371142"/>
    <lineage>
        <taxon>Bacteria</taxon>
        <taxon>Pseudomonadati</taxon>
        <taxon>Bacteroidota</taxon>
        <taxon>Sphingobacteriia</taxon>
        <taxon>Sphingobacteriales</taxon>
        <taxon>Sphingobacteriaceae</taxon>
        <taxon>Sphingobacterium</taxon>
    </lineage>
</organism>
<feature type="domain" description="Thioredoxin" evidence="4">
    <location>
        <begin position="111"/>
        <end position="233"/>
    </location>
</feature>
<dbReference type="RefSeq" id="WP_380897503.1">
    <property type="nucleotide sequence ID" value="NZ_JBHTKY010000021.1"/>
</dbReference>
<dbReference type="SUPFAM" id="SSF52821">
    <property type="entry name" value="Rhodanese/Cell cycle control phosphatase"/>
    <property type="match status" value="1"/>
</dbReference>
<dbReference type="PANTHER" id="PTHR43031:SF18">
    <property type="entry name" value="RHODANESE-RELATED SULFURTRANSFERASES"/>
    <property type="match status" value="1"/>
</dbReference>
<dbReference type="EMBL" id="JBHTKY010000021">
    <property type="protein sequence ID" value="MFD1166665.1"/>
    <property type="molecule type" value="Genomic_DNA"/>
</dbReference>
<dbReference type="CDD" id="cd00158">
    <property type="entry name" value="RHOD"/>
    <property type="match status" value="1"/>
</dbReference>
<dbReference type="CDD" id="cd02947">
    <property type="entry name" value="TRX_family"/>
    <property type="match status" value="1"/>
</dbReference>
<comment type="caution">
    <text evidence="5">The sequence shown here is derived from an EMBL/GenBank/DDBJ whole genome shotgun (WGS) entry which is preliminary data.</text>
</comment>
<feature type="signal peptide" evidence="2">
    <location>
        <begin position="1"/>
        <end position="19"/>
    </location>
</feature>
<keyword evidence="2" id="KW-0732">Signal</keyword>
<evidence type="ECO:0000259" key="4">
    <source>
        <dbReference type="PROSITE" id="PS51352"/>
    </source>
</evidence>
<dbReference type="InterPro" id="IPR036873">
    <property type="entry name" value="Rhodanese-like_dom_sf"/>
</dbReference>
<keyword evidence="1" id="KW-0676">Redox-active center</keyword>
<dbReference type="PROSITE" id="PS50206">
    <property type="entry name" value="RHODANESE_3"/>
    <property type="match status" value="1"/>
</dbReference>
<dbReference type="Pfam" id="PF00581">
    <property type="entry name" value="Rhodanese"/>
    <property type="match status" value="1"/>
</dbReference>
<protein>
    <submittedName>
        <fullName evidence="5">Rhodanese-like domain-containing protein</fullName>
    </submittedName>
</protein>
<keyword evidence="6" id="KW-1185">Reference proteome</keyword>
<reference evidence="6" key="1">
    <citation type="journal article" date="2019" name="Int. J. Syst. Evol. Microbiol.">
        <title>The Global Catalogue of Microorganisms (GCM) 10K type strain sequencing project: providing services to taxonomists for standard genome sequencing and annotation.</title>
        <authorList>
            <consortium name="The Broad Institute Genomics Platform"/>
            <consortium name="The Broad Institute Genome Sequencing Center for Infectious Disease"/>
            <person name="Wu L."/>
            <person name="Ma J."/>
        </authorList>
    </citation>
    <scope>NUCLEOTIDE SEQUENCE [LARGE SCALE GENOMIC DNA]</scope>
    <source>
        <strain evidence="6">CCUG 52468</strain>
    </source>
</reference>
<sequence length="233" mass="26120">MKKLLFTALIGLACLQAYSQEKIDAVKMEEVIAKPQTQILDVRTSEEYAGGHIPNSVNLDWKEKEKFAEAIKDLDKDQPVYVYCLGGGRSKQAAQYLTENGFKVYDYSGGMMDWRNAEKPEIKPEAGKEAKGMSTDEFDHVINSSDLVLVNFSAVWCVPCQELKPTIDKIEKVQAGKVKVVRIDADKNKELMKVLNVRGIPQMILYKKGEEAWNKSGIATETEILAQVKKASK</sequence>
<name>A0ABW3RN65_9SPHI</name>
<dbReference type="Gene3D" id="3.40.250.10">
    <property type="entry name" value="Rhodanese-like domain"/>
    <property type="match status" value="1"/>
</dbReference>
<dbReference type="InterPro" id="IPR001763">
    <property type="entry name" value="Rhodanese-like_dom"/>
</dbReference>
<dbReference type="Gene3D" id="3.40.30.10">
    <property type="entry name" value="Glutaredoxin"/>
    <property type="match status" value="1"/>
</dbReference>
<dbReference type="InterPro" id="IPR050229">
    <property type="entry name" value="GlpE_sulfurtransferase"/>
</dbReference>
<gene>
    <name evidence="5" type="ORF">ACFQ2C_13715</name>
</gene>
<dbReference type="InterPro" id="IPR013766">
    <property type="entry name" value="Thioredoxin_domain"/>
</dbReference>
<evidence type="ECO:0000313" key="5">
    <source>
        <dbReference type="EMBL" id="MFD1166665.1"/>
    </source>
</evidence>
<dbReference type="Pfam" id="PF00085">
    <property type="entry name" value="Thioredoxin"/>
    <property type="match status" value="1"/>
</dbReference>